<name>E3MXY2_CAERE</name>
<dbReference type="InParanoid" id="E3MXY2"/>
<keyword evidence="3" id="KW-1185">Reference proteome</keyword>
<reference evidence="2" key="1">
    <citation type="submission" date="2007-07" db="EMBL/GenBank/DDBJ databases">
        <title>PCAP assembly of the Caenorhabditis remanei genome.</title>
        <authorList>
            <consortium name="The Caenorhabditis remanei Sequencing Consortium"/>
            <person name="Wilson R.K."/>
        </authorList>
    </citation>
    <scope>NUCLEOTIDE SEQUENCE [LARGE SCALE GENOMIC DNA]</scope>
    <source>
        <strain evidence="2">PB4641</strain>
    </source>
</reference>
<sequence length="331" mass="39155">MTEYFKSDPIAMRHAILYEFVGGKPIFETYKKLCERLGVVDYLEFEFWFMRFVRGEFDINHDKNLEPKTRTINDLPVRIFEEIGTYLDVDDRYNLRHVSKNIQRIVDTWKPDIDFLYFDKNMPEDKRRKLAYLLRNPKLELKSLLVLFSDNRSAELVVSVLKEIEHPVRVEVFTMMPVISEAAKIISKLDSKSLKMVGIRINDGSVKNMNELLQLEQIKRLDHLFISTDLEPSQFPLQSFYNCSVFHIEFFEVKNLKPLISFIKNLLKSSTNLLKCYFSFDVYRPREKFFRKVFSKLGTGDLKTRRVSIPGTKDFYKLEYSNIGITVTRES</sequence>
<dbReference type="InterPro" id="IPR041426">
    <property type="entry name" value="Mos1_HTH"/>
</dbReference>
<feature type="domain" description="F-box" evidence="1">
    <location>
        <begin position="69"/>
        <end position="118"/>
    </location>
</feature>
<organism evidence="3">
    <name type="scientific">Caenorhabditis remanei</name>
    <name type="common">Caenorhabditis vulgaris</name>
    <dbReference type="NCBI Taxonomy" id="31234"/>
    <lineage>
        <taxon>Eukaryota</taxon>
        <taxon>Metazoa</taxon>
        <taxon>Ecdysozoa</taxon>
        <taxon>Nematoda</taxon>
        <taxon>Chromadorea</taxon>
        <taxon>Rhabditida</taxon>
        <taxon>Rhabditina</taxon>
        <taxon>Rhabditomorpha</taxon>
        <taxon>Rhabditoidea</taxon>
        <taxon>Rhabditidae</taxon>
        <taxon>Peloderinae</taxon>
        <taxon>Caenorhabditis</taxon>
    </lineage>
</organism>
<dbReference type="EMBL" id="DS268494">
    <property type="protein sequence ID" value="EFP11898.1"/>
    <property type="molecule type" value="Genomic_DNA"/>
</dbReference>
<dbReference type="GO" id="GO:0045087">
    <property type="term" value="P:innate immune response"/>
    <property type="evidence" value="ECO:0007669"/>
    <property type="project" value="TreeGrafter"/>
</dbReference>
<dbReference type="OrthoDB" id="10034054at2759"/>
<dbReference type="Pfam" id="PF17906">
    <property type="entry name" value="HTH_48"/>
    <property type="match status" value="1"/>
</dbReference>
<dbReference type="Proteomes" id="UP000008281">
    <property type="component" value="Unassembled WGS sequence"/>
</dbReference>
<evidence type="ECO:0000313" key="3">
    <source>
        <dbReference type="Proteomes" id="UP000008281"/>
    </source>
</evidence>
<dbReference type="InterPro" id="IPR001810">
    <property type="entry name" value="F-box_dom"/>
</dbReference>
<evidence type="ECO:0000313" key="2">
    <source>
        <dbReference type="EMBL" id="EFP11898.1"/>
    </source>
</evidence>
<dbReference type="CDD" id="cd22150">
    <property type="entry name" value="F-box_CeFBXA-like"/>
    <property type="match status" value="1"/>
</dbReference>
<dbReference type="SUPFAM" id="SSF81383">
    <property type="entry name" value="F-box domain"/>
    <property type="match status" value="1"/>
</dbReference>
<dbReference type="Pfam" id="PF00646">
    <property type="entry name" value="F-box"/>
    <property type="match status" value="1"/>
</dbReference>
<dbReference type="HOGENOM" id="CLU_030831_3_3_1"/>
<dbReference type="PROSITE" id="PS50181">
    <property type="entry name" value="FBOX"/>
    <property type="match status" value="1"/>
</dbReference>
<proteinExistence type="predicted"/>
<gene>
    <name evidence="2" type="ORF">CRE_29331</name>
</gene>
<evidence type="ECO:0000259" key="1">
    <source>
        <dbReference type="PROSITE" id="PS50181"/>
    </source>
</evidence>
<accession>E3MXY2</accession>
<dbReference type="InterPro" id="IPR036047">
    <property type="entry name" value="F-box-like_dom_sf"/>
</dbReference>
<dbReference type="PANTHER" id="PTHR23015:SF4">
    <property type="entry name" value="DUF38 DOMAIN-CONTAINING PROTEIN-RELATED"/>
    <property type="match status" value="1"/>
</dbReference>
<dbReference type="PANTHER" id="PTHR23015">
    <property type="entry name" value="UNCHARACTERIZED C.ELEGANS PROTEIN"/>
    <property type="match status" value="1"/>
</dbReference>
<dbReference type="AlphaFoldDB" id="E3MXY2"/>
<dbReference type="InterPro" id="IPR040161">
    <property type="entry name" value="FB224"/>
</dbReference>
<protein>
    <recommendedName>
        <fullName evidence="1">F-box domain-containing protein</fullName>
    </recommendedName>
</protein>